<evidence type="ECO:0000313" key="2">
    <source>
        <dbReference type="EMBL" id="BBH52367.1"/>
    </source>
</evidence>
<feature type="signal peptide" evidence="1">
    <location>
        <begin position="1"/>
        <end position="20"/>
    </location>
</feature>
<keyword evidence="1" id="KW-0732">Signal</keyword>
<dbReference type="KEGG" id="sbf:JCM31447_08080"/>
<gene>
    <name evidence="2" type="ORF">JCM31447_08080</name>
</gene>
<feature type="chain" id="PRO_5020707332" description="Outer membrane protein beta-barrel domain-containing protein" evidence="1">
    <location>
        <begin position="21"/>
        <end position="215"/>
    </location>
</feature>
<protein>
    <recommendedName>
        <fullName evidence="4">Outer membrane protein beta-barrel domain-containing protein</fullName>
    </recommendedName>
</protein>
<evidence type="ECO:0000313" key="3">
    <source>
        <dbReference type="Proteomes" id="UP000291236"/>
    </source>
</evidence>
<sequence>MSLKFLIYLLYTITSLSIYAQNESASPKHIDLIGSVGFSFLNNFSESIENVQSTNGSQSRVGSEFNISGLYTFPEIGVVSPILGAGLHIVHTSKKINEINFNGRYIIYWVSFETNVGLKINIAPEFMLYTLANFGFAGATRIENDANKYDSDAKVKNHYYFGATAIALIPLTDSVGMGGSFSMNKHQLNILNINNSYAPASINRFTAALVLIYSL</sequence>
<dbReference type="OrthoDB" id="5308856at2"/>
<name>A0A4V0P287_FLUSA</name>
<dbReference type="AlphaFoldDB" id="A0A4V0P287"/>
<evidence type="ECO:0000256" key="1">
    <source>
        <dbReference type="SAM" id="SignalP"/>
    </source>
</evidence>
<dbReference type="Proteomes" id="UP000291236">
    <property type="component" value="Chromosome"/>
</dbReference>
<proteinExistence type="predicted"/>
<keyword evidence="3" id="KW-1185">Reference proteome</keyword>
<organism evidence="2 3">
    <name type="scientific">Fluviispira sanaruensis</name>
    <dbReference type="NCBI Taxonomy" id="2493639"/>
    <lineage>
        <taxon>Bacteria</taxon>
        <taxon>Pseudomonadati</taxon>
        <taxon>Bdellovibrionota</taxon>
        <taxon>Oligoflexia</taxon>
        <taxon>Silvanigrellales</taxon>
        <taxon>Silvanigrellaceae</taxon>
        <taxon>Fluviispira</taxon>
    </lineage>
</organism>
<dbReference type="RefSeq" id="WP_130606802.1">
    <property type="nucleotide sequence ID" value="NZ_AP019368.1"/>
</dbReference>
<accession>A0A4V0P287</accession>
<reference evidence="2 3" key="1">
    <citation type="submission" date="2018-12" db="EMBL/GenBank/DDBJ databases">
        <title>Rubrispira sanarue gen. nov., sp., nov., a member of the order Silvanigrellales, isolated from a brackish lake in Hamamatsu Japan.</title>
        <authorList>
            <person name="Maejima Y."/>
            <person name="Iino T."/>
            <person name="Muraguchi Y."/>
            <person name="Fukuda K."/>
            <person name="Nojiri H."/>
            <person name="Ohkuma M."/>
            <person name="Moriuchi R."/>
            <person name="Dohra H."/>
            <person name="Kimbara K."/>
            <person name="Shintani M."/>
        </authorList>
    </citation>
    <scope>NUCLEOTIDE SEQUENCE [LARGE SCALE GENOMIC DNA]</scope>
    <source>
        <strain evidence="2 3">RF1110005</strain>
    </source>
</reference>
<evidence type="ECO:0008006" key="4">
    <source>
        <dbReference type="Google" id="ProtNLM"/>
    </source>
</evidence>
<dbReference type="EMBL" id="AP019368">
    <property type="protein sequence ID" value="BBH52367.1"/>
    <property type="molecule type" value="Genomic_DNA"/>
</dbReference>